<reference evidence="1 2" key="1">
    <citation type="submission" date="2020-05" db="EMBL/GenBank/DDBJ databases">
        <title>MicrobeNet Type strains.</title>
        <authorList>
            <person name="Nicholson A.C."/>
        </authorList>
    </citation>
    <scope>NUCLEOTIDE SEQUENCE [LARGE SCALE GENOMIC DNA]</scope>
    <source>
        <strain evidence="1 2">JCM 14547</strain>
    </source>
</reference>
<dbReference type="Proteomes" id="UP000555552">
    <property type="component" value="Unassembled WGS sequence"/>
</dbReference>
<comment type="caution">
    <text evidence="1">The sequence shown here is derived from an EMBL/GenBank/DDBJ whole genome shotgun (WGS) entry which is preliminary data.</text>
</comment>
<keyword evidence="2" id="KW-1185">Reference proteome</keyword>
<dbReference type="SUPFAM" id="SSF109854">
    <property type="entry name" value="DinB/YfiT-like putative metalloenzymes"/>
    <property type="match status" value="1"/>
</dbReference>
<evidence type="ECO:0008006" key="3">
    <source>
        <dbReference type="Google" id="ProtNLM"/>
    </source>
</evidence>
<gene>
    <name evidence="1" type="ORF">HLB09_03040</name>
</gene>
<feature type="non-terminal residue" evidence="1">
    <location>
        <position position="1"/>
    </location>
</feature>
<name>A0A849BG65_9ACTN</name>
<sequence>TWRALAAASTVAWATAPEDARVTLAGEDAPASELAERLLLDLVVHAWDVRAALAAGRDAGGRGASEAKGDVGGSGACVEHCLAWVRAHQRLLAGSGRFGTPAEPRSADPLDQLLALVGRRP</sequence>
<proteinExistence type="predicted"/>
<protein>
    <recommendedName>
        <fullName evidence="3">TIGR03086 family protein</fullName>
    </recommendedName>
</protein>
<dbReference type="EMBL" id="JABEMA010000020">
    <property type="protein sequence ID" value="NNH22080.1"/>
    <property type="molecule type" value="Genomic_DNA"/>
</dbReference>
<dbReference type="AlphaFoldDB" id="A0A849BG65"/>
<evidence type="ECO:0000313" key="2">
    <source>
        <dbReference type="Proteomes" id="UP000555552"/>
    </source>
</evidence>
<accession>A0A849BG65</accession>
<organism evidence="1 2">
    <name type="scientific">Pseudokineococcus marinus</name>
    <dbReference type="NCBI Taxonomy" id="351215"/>
    <lineage>
        <taxon>Bacteria</taxon>
        <taxon>Bacillati</taxon>
        <taxon>Actinomycetota</taxon>
        <taxon>Actinomycetes</taxon>
        <taxon>Kineosporiales</taxon>
        <taxon>Kineosporiaceae</taxon>
        <taxon>Pseudokineococcus</taxon>
    </lineage>
</organism>
<dbReference type="InterPro" id="IPR034660">
    <property type="entry name" value="DinB/YfiT-like"/>
</dbReference>
<evidence type="ECO:0000313" key="1">
    <source>
        <dbReference type="EMBL" id="NNH22080.1"/>
    </source>
</evidence>